<dbReference type="AlphaFoldDB" id="A0A177WIL8"/>
<feature type="signal peptide" evidence="2">
    <location>
        <begin position="1"/>
        <end position="22"/>
    </location>
</feature>
<accession>A0A177WIL8</accession>
<feature type="region of interest" description="Disordered" evidence="1">
    <location>
        <begin position="203"/>
        <end position="239"/>
    </location>
</feature>
<feature type="compositionally biased region" description="Basic and acidic residues" evidence="1">
    <location>
        <begin position="393"/>
        <end position="407"/>
    </location>
</feature>
<dbReference type="EMBL" id="DS022303">
    <property type="protein sequence ID" value="OAJ39514.1"/>
    <property type="molecule type" value="Genomic_DNA"/>
</dbReference>
<feature type="region of interest" description="Disordered" evidence="1">
    <location>
        <begin position="393"/>
        <end position="412"/>
    </location>
</feature>
<reference evidence="3 4" key="2">
    <citation type="submission" date="2016-05" db="EMBL/GenBank/DDBJ databases">
        <title>Lineage-specific infection strategies underlie the spectrum of fungal disease in amphibians.</title>
        <authorList>
            <person name="Cuomo C.A."/>
            <person name="Farrer R.A."/>
            <person name="James T."/>
            <person name="Longcore J."/>
            <person name="Birren B."/>
        </authorList>
    </citation>
    <scope>NUCLEOTIDE SEQUENCE [LARGE SCALE GENOMIC DNA]</scope>
    <source>
        <strain evidence="3 4">JEL423</strain>
    </source>
</reference>
<evidence type="ECO:0008006" key="5">
    <source>
        <dbReference type="Google" id="ProtNLM"/>
    </source>
</evidence>
<proteinExistence type="predicted"/>
<feature type="chain" id="PRO_5008077684" description="Barwin domain-containing protein" evidence="2">
    <location>
        <begin position="23"/>
        <end position="531"/>
    </location>
</feature>
<evidence type="ECO:0000313" key="4">
    <source>
        <dbReference type="Proteomes" id="UP000077115"/>
    </source>
</evidence>
<name>A0A177WIL8_BATDL</name>
<gene>
    <name evidence="3" type="ORF">BDEG_23353</name>
</gene>
<reference evidence="3 4" key="1">
    <citation type="submission" date="2006-10" db="EMBL/GenBank/DDBJ databases">
        <title>The Genome Sequence of Batrachochytrium dendrobatidis JEL423.</title>
        <authorList>
            <consortium name="The Broad Institute Genome Sequencing Platform"/>
            <person name="Birren B."/>
            <person name="Lander E."/>
            <person name="Galagan J."/>
            <person name="Cuomo C."/>
            <person name="Devon K."/>
            <person name="Jaffe D."/>
            <person name="Butler J."/>
            <person name="Alvarez P."/>
            <person name="Gnerre S."/>
            <person name="Grabherr M."/>
            <person name="Kleber M."/>
            <person name="Mauceli E."/>
            <person name="Brockman W."/>
            <person name="Young S."/>
            <person name="LaButti K."/>
            <person name="Sykes S."/>
            <person name="DeCaprio D."/>
            <person name="Crawford M."/>
            <person name="Koehrsen M."/>
            <person name="Engels R."/>
            <person name="Montgomery P."/>
            <person name="Pearson M."/>
            <person name="Howarth C."/>
            <person name="Larson L."/>
            <person name="White J."/>
            <person name="O'Leary S."/>
            <person name="Kodira C."/>
            <person name="Zeng Q."/>
            <person name="Yandava C."/>
            <person name="Alvarado L."/>
            <person name="Longcore J."/>
            <person name="James T."/>
        </authorList>
    </citation>
    <scope>NUCLEOTIDE SEQUENCE [LARGE SCALE GENOMIC DNA]</scope>
    <source>
        <strain evidence="3 4">JEL423</strain>
    </source>
</reference>
<dbReference type="VEuPathDB" id="FungiDB:BDEG_23353"/>
<sequence length="531" mass="56491">MYKAIALTLTLISTTVVSNTRAVATSGTADRCTSHPYEQDLARFGAATYDNAPGWCGIRYSSLDITRIVAVHGLDESMCGQCIEFKNAAGGPAQYVLAVDQKADPGLDLAITSLKNAFPGQDPLNPQKCDWKVVDQQFCAGICHGSSEECTPGKRNLLPAYLLPRVQPTSNQLRNKYVVPNVQERSFVSTDDVIVQPNAPVIDTSQTDMTDTTDDADDEMTDDTASELASDNSESDMTASTLQQSIAAQDPPCDGDSPLPIPIPMANIASNADLPPPVAALYNQPNSRVEEDCSSSEIPLPAITTVPLSVPSPEICGCQDNHSVPNKMAPPVLMPVIEIVTTPAFSTLEAAVTQPPIVATPITTSTEFVFPTLEGPKFVTVMFDSLSNDKHNGDYNHKGKTRSEEWTQTRNNQGESTIATTIATTLDQTSISTSTTTLDQTSISTSTTITSSTTASETSQLAKVSTSTTTAKLWVYPAIIPFVAPATRVIQTRVPAAALVGPVATPDFLQDTYNLPPQSTATVVTAAELAV</sequence>
<evidence type="ECO:0000256" key="2">
    <source>
        <dbReference type="SAM" id="SignalP"/>
    </source>
</evidence>
<organism evidence="3 4">
    <name type="scientific">Batrachochytrium dendrobatidis (strain JEL423)</name>
    <dbReference type="NCBI Taxonomy" id="403673"/>
    <lineage>
        <taxon>Eukaryota</taxon>
        <taxon>Fungi</taxon>
        <taxon>Fungi incertae sedis</taxon>
        <taxon>Chytridiomycota</taxon>
        <taxon>Chytridiomycota incertae sedis</taxon>
        <taxon>Chytridiomycetes</taxon>
        <taxon>Rhizophydiales</taxon>
        <taxon>Rhizophydiales incertae sedis</taxon>
        <taxon>Batrachochytrium</taxon>
    </lineage>
</organism>
<protein>
    <recommendedName>
        <fullName evidence="5">Barwin domain-containing protein</fullName>
    </recommendedName>
</protein>
<evidence type="ECO:0000313" key="3">
    <source>
        <dbReference type="EMBL" id="OAJ39514.1"/>
    </source>
</evidence>
<evidence type="ECO:0000256" key="1">
    <source>
        <dbReference type="SAM" id="MobiDB-lite"/>
    </source>
</evidence>
<keyword evidence="2" id="KW-0732">Signal</keyword>
<dbReference type="Proteomes" id="UP000077115">
    <property type="component" value="Unassembled WGS sequence"/>
</dbReference>
<feature type="compositionally biased region" description="Polar residues" evidence="1">
    <location>
        <begin position="229"/>
        <end position="239"/>
    </location>
</feature>
<feature type="compositionally biased region" description="Acidic residues" evidence="1">
    <location>
        <begin position="211"/>
        <end position="225"/>
    </location>
</feature>
<dbReference type="OrthoDB" id="5561496at2759"/>